<reference evidence="1 2" key="1">
    <citation type="submission" date="2022-05" db="EMBL/GenBank/DDBJ databases">
        <title>Microbulbifer sp. nov., isolated from sponge.</title>
        <authorList>
            <person name="Gao L."/>
        </authorList>
    </citation>
    <scope>NUCLEOTIDE SEQUENCE [LARGE SCALE GENOMIC DNA]</scope>
    <source>
        <strain evidence="1 2">MI-G</strain>
    </source>
</reference>
<evidence type="ECO:0000313" key="1">
    <source>
        <dbReference type="EMBL" id="WKD48799.1"/>
    </source>
</evidence>
<protein>
    <recommendedName>
        <fullName evidence="3">Sulfotransferase domain-containing protein</fullName>
    </recommendedName>
</protein>
<proteinExistence type="predicted"/>
<dbReference type="Gene3D" id="3.40.50.300">
    <property type="entry name" value="P-loop containing nucleotide triphosphate hydrolases"/>
    <property type="match status" value="1"/>
</dbReference>
<evidence type="ECO:0008006" key="3">
    <source>
        <dbReference type="Google" id="ProtNLM"/>
    </source>
</evidence>
<dbReference type="InterPro" id="IPR027417">
    <property type="entry name" value="P-loop_NTPase"/>
</dbReference>
<accession>A0ABY9EBG5</accession>
<dbReference type="EMBL" id="CP098023">
    <property type="protein sequence ID" value="WKD48799.1"/>
    <property type="molecule type" value="Genomic_DNA"/>
</dbReference>
<sequence length="315" mass="36192">MAKLYLHVGMPKTGTSFIQAYMNLNAERLKVEHRVDVLSGLYPHIIACEHISDTRLKKREDINRLLQEKKLSEISEKLKTFGADSVVICSSEYFTLSEKSSVLKYFLTYFDKVEVIYTVRRQDKLLASGFNQDVKALGRTSNLVWSKNDKLLNYYVNCQEWADLGVEISIINFDHVRKCNQNIEYIFLETCGVYGDLSSYATPGSGGVNYSLKRREVLLNLALNRQGIKAPDLMKEFIAFNNQDIGFSLPKHFERIVMDYYSGSNKRFSEEFCVGLDMSDFISSTSNAGNVEKFEWDPLVGFDQLIEFFVSREIK</sequence>
<dbReference type="Proteomes" id="UP001321520">
    <property type="component" value="Chromosome"/>
</dbReference>
<name>A0ABY9EBG5_9GAMM</name>
<gene>
    <name evidence="1" type="ORF">M8T91_12905</name>
</gene>
<keyword evidence="2" id="KW-1185">Reference proteome</keyword>
<organism evidence="1 2">
    <name type="scientific">Microbulbifer spongiae</name>
    <dbReference type="NCBI Taxonomy" id="2944933"/>
    <lineage>
        <taxon>Bacteria</taxon>
        <taxon>Pseudomonadati</taxon>
        <taxon>Pseudomonadota</taxon>
        <taxon>Gammaproteobacteria</taxon>
        <taxon>Cellvibrionales</taxon>
        <taxon>Microbulbiferaceae</taxon>
        <taxon>Microbulbifer</taxon>
    </lineage>
</organism>
<dbReference type="RefSeq" id="WP_301414574.1">
    <property type="nucleotide sequence ID" value="NZ_CP098023.1"/>
</dbReference>
<dbReference type="SUPFAM" id="SSF52540">
    <property type="entry name" value="P-loop containing nucleoside triphosphate hydrolases"/>
    <property type="match status" value="1"/>
</dbReference>
<evidence type="ECO:0000313" key="2">
    <source>
        <dbReference type="Proteomes" id="UP001321520"/>
    </source>
</evidence>